<sequence length="67" mass="7566">MFGLLKTLTNFEFELPDLCASQLKWSLLLLYSTASLVSLVMLEEMTTIALNLHLEFSKFSKLVIGLV</sequence>
<name>A0A2C9WJ46_MANES</name>
<proteinExistence type="predicted"/>
<evidence type="ECO:0000313" key="1">
    <source>
        <dbReference type="EMBL" id="OAY60195.1"/>
    </source>
</evidence>
<reference evidence="1" key="1">
    <citation type="submission" date="2016-02" db="EMBL/GenBank/DDBJ databases">
        <title>WGS assembly of Manihot esculenta.</title>
        <authorList>
            <person name="Bredeson J.V."/>
            <person name="Prochnik S.E."/>
            <person name="Lyons J.B."/>
            <person name="Schmutz J."/>
            <person name="Grimwood J."/>
            <person name="Vrebalov J."/>
            <person name="Bart R.S."/>
            <person name="Amuge T."/>
            <person name="Ferguson M.E."/>
            <person name="Green R."/>
            <person name="Putnam N."/>
            <person name="Stites J."/>
            <person name="Rounsley S."/>
            <person name="Rokhsar D.S."/>
        </authorList>
    </citation>
    <scope>NUCLEOTIDE SEQUENCE [LARGE SCALE GENOMIC DNA]</scope>
    <source>
        <tissue evidence="1">Leaf</tissue>
    </source>
</reference>
<organism evidence="1">
    <name type="scientific">Manihot esculenta</name>
    <name type="common">Cassava</name>
    <name type="synonym">Jatropha manihot</name>
    <dbReference type="NCBI Taxonomy" id="3983"/>
    <lineage>
        <taxon>Eukaryota</taxon>
        <taxon>Viridiplantae</taxon>
        <taxon>Streptophyta</taxon>
        <taxon>Embryophyta</taxon>
        <taxon>Tracheophyta</taxon>
        <taxon>Spermatophyta</taxon>
        <taxon>Magnoliopsida</taxon>
        <taxon>eudicotyledons</taxon>
        <taxon>Gunneridae</taxon>
        <taxon>Pentapetalae</taxon>
        <taxon>rosids</taxon>
        <taxon>fabids</taxon>
        <taxon>Malpighiales</taxon>
        <taxon>Euphorbiaceae</taxon>
        <taxon>Crotonoideae</taxon>
        <taxon>Manihoteae</taxon>
        <taxon>Manihot</taxon>
    </lineage>
</organism>
<protein>
    <submittedName>
        <fullName evidence="1">Uncharacterized protein</fullName>
    </submittedName>
</protein>
<dbReference type="EMBL" id="CM004387">
    <property type="protein sequence ID" value="OAY60195.1"/>
    <property type="molecule type" value="Genomic_DNA"/>
</dbReference>
<dbReference type="AlphaFoldDB" id="A0A2C9WJ46"/>
<gene>
    <name evidence="1" type="ORF">MANES_01G093500</name>
</gene>
<accession>A0A2C9WJ46</accession>